<keyword evidence="2" id="KW-0812">Transmembrane</keyword>
<protein>
    <submittedName>
        <fullName evidence="3">Uncharacterized protein</fullName>
    </submittedName>
</protein>
<keyword evidence="2" id="KW-1133">Transmembrane helix</keyword>
<keyword evidence="1" id="KW-0175">Coiled coil</keyword>
<accession>A0A382QCZ8</accession>
<dbReference type="EMBL" id="UINC01113075">
    <property type="protein sequence ID" value="SVC82452.1"/>
    <property type="molecule type" value="Genomic_DNA"/>
</dbReference>
<evidence type="ECO:0000256" key="1">
    <source>
        <dbReference type="SAM" id="Coils"/>
    </source>
</evidence>
<proteinExistence type="predicted"/>
<keyword evidence="2" id="KW-0472">Membrane</keyword>
<feature type="transmembrane region" description="Helical" evidence="2">
    <location>
        <begin position="96"/>
        <end position="116"/>
    </location>
</feature>
<organism evidence="3">
    <name type="scientific">marine metagenome</name>
    <dbReference type="NCBI Taxonomy" id="408172"/>
    <lineage>
        <taxon>unclassified sequences</taxon>
        <taxon>metagenomes</taxon>
        <taxon>ecological metagenomes</taxon>
    </lineage>
</organism>
<feature type="coiled-coil region" evidence="1">
    <location>
        <begin position="29"/>
        <end position="70"/>
    </location>
</feature>
<dbReference type="AlphaFoldDB" id="A0A382QCZ8"/>
<sequence length="118" mass="13562">MDDSWENPYEEDGLTLGPEEALLRETEKAKALKVERLQLKDTIEKLQSKNDNLANVNQSLEKKLISLSEQSSSKIGTRTNQRQVFFGMKQTNTIKWAYLLLIFNLTALIILIISHLKQ</sequence>
<evidence type="ECO:0000313" key="3">
    <source>
        <dbReference type="EMBL" id="SVC82452.1"/>
    </source>
</evidence>
<reference evidence="3" key="1">
    <citation type="submission" date="2018-05" db="EMBL/GenBank/DDBJ databases">
        <authorList>
            <person name="Lanie J.A."/>
            <person name="Ng W.-L."/>
            <person name="Kazmierczak K.M."/>
            <person name="Andrzejewski T.M."/>
            <person name="Davidsen T.M."/>
            <person name="Wayne K.J."/>
            <person name="Tettelin H."/>
            <person name="Glass J.I."/>
            <person name="Rusch D."/>
            <person name="Podicherti R."/>
            <person name="Tsui H.-C.T."/>
            <person name="Winkler M.E."/>
        </authorList>
    </citation>
    <scope>NUCLEOTIDE SEQUENCE</scope>
</reference>
<evidence type="ECO:0000256" key="2">
    <source>
        <dbReference type="SAM" id="Phobius"/>
    </source>
</evidence>
<name>A0A382QCZ8_9ZZZZ</name>
<gene>
    <name evidence="3" type="ORF">METZ01_LOCUS335306</name>
</gene>